<reference evidence="4 5" key="1">
    <citation type="submission" date="2018-03" db="EMBL/GenBank/DDBJ databases">
        <title>Complete genome sequence of Thauera aromatica, a model organism for studying aromatic compound degradation under denitrifying conditions.</title>
        <authorList>
            <person name="Lo H.-Y."/>
            <person name="Goris T."/>
            <person name="Boll M."/>
            <person name="Mueller J.A."/>
        </authorList>
    </citation>
    <scope>NUCLEOTIDE SEQUENCE [LARGE SCALE GENOMIC DNA]</scope>
    <source>
        <strain evidence="4 5">K172</strain>
    </source>
</reference>
<dbReference type="PANTHER" id="PTHR30319:SF1">
    <property type="entry name" value="TRANSCRIPTIONAL REPRESSOR PAAX"/>
    <property type="match status" value="1"/>
</dbReference>
<dbReference type="EMBL" id="CP028339">
    <property type="protein sequence ID" value="AVR87047.1"/>
    <property type="molecule type" value="Genomic_DNA"/>
</dbReference>
<gene>
    <name evidence="4" type="ORF">Tharo_0095</name>
</gene>
<dbReference type="InterPro" id="IPR048846">
    <property type="entry name" value="PaaX-like_central"/>
</dbReference>
<accession>A0A2R4BIA2</accession>
<dbReference type="Pfam" id="PF07848">
    <property type="entry name" value="PaaX"/>
    <property type="match status" value="1"/>
</dbReference>
<dbReference type="RefSeq" id="WP_107219518.1">
    <property type="nucleotide sequence ID" value="NZ_CP028339.1"/>
</dbReference>
<dbReference type="SUPFAM" id="SSF46785">
    <property type="entry name" value="Winged helix' DNA-binding domain"/>
    <property type="match status" value="1"/>
</dbReference>
<sequence>MKSRVIDRWINDYLSERRVSANSLIITVYGDLIAAHGGGVWLSDFIRLVEPLGLNERVVRTSVYRLVQDDWLVSEQVGRRSYYRLTPSGLRRADHASRRIYDVRCVEWDGRWQIVILPATLSVRLRDALRRELSWAGYGAVAPGVLVRPSSDSATLMEILDGTGTRDKVVPLDARSLDALTGLPLKDLARECWDLEAIGATYDEFIARFRPVLRTLSAARSLDPEQCFLVQTLLMHEFRRVLLHDPQLPAQMTPNKWSGALARNLCQSLYRLTYRLAQQHLLALCETPSGPLPPPSPDFYRRFGGLGDVAGDVADDVAGIAVAP</sequence>
<dbReference type="AlphaFoldDB" id="A0A2R4BIA2"/>
<evidence type="ECO:0000313" key="5">
    <source>
        <dbReference type="Proteomes" id="UP000241885"/>
    </source>
</evidence>
<dbReference type="NCBIfam" id="TIGR02277">
    <property type="entry name" value="PaaX_trns_reg"/>
    <property type="match status" value="1"/>
</dbReference>
<dbReference type="PANTHER" id="PTHR30319">
    <property type="entry name" value="PHENYLACETIC ACID REGULATOR-RELATED TRANSCRIPTIONAL REPRESSOR"/>
    <property type="match status" value="1"/>
</dbReference>
<proteinExistence type="predicted"/>
<dbReference type="Pfam" id="PF08223">
    <property type="entry name" value="PaaX_C"/>
    <property type="match status" value="1"/>
</dbReference>
<dbReference type="KEGG" id="tak:Tharo_0095"/>
<evidence type="ECO:0000259" key="2">
    <source>
        <dbReference type="Pfam" id="PF08223"/>
    </source>
</evidence>
<feature type="domain" description="Transcriptional repressor PaaX-like C-terminal" evidence="2">
    <location>
        <begin position="193"/>
        <end position="281"/>
    </location>
</feature>
<keyword evidence="5" id="KW-1185">Reference proteome</keyword>
<dbReference type="Proteomes" id="UP000241885">
    <property type="component" value="Chromosome"/>
</dbReference>
<name>A0A2R4BIA2_THAAR</name>
<dbReference type="InterPro" id="IPR012906">
    <property type="entry name" value="PaaX-like_N"/>
</dbReference>
<evidence type="ECO:0000259" key="3">
    <source>
        <dbReference type="Pfam" id="PF20803"/>
    </source>
</evidence>
<dbReference type="InterPro" id="IPR036388">
    <property type="entry name" value="WH-like_DNA-bd_sf"/>
</dbReference>
<feature type="domain" description="Transcriptional repressor PaaX-like N-terminal" evidence="1">
    <location>
        <begin position="21"/>
        <end position="87"/>
    </location>
</feature>
<dbReference type="Gene3D" id="1.20.58.1460">
    <property type="match status" value="1"/>
</dbReference>
<dbReference type="Gene3D" id="1.10.10.10">
    <property type="entry name" value="Winged helix-like DNA-binding domain superfamily/Winged helix DNA-binding domain"/>
    <property type="match status" value="1"/>
</dbReference>
<dbReference type="PIRSF" id="PIRSF020623">
    <property type="entry name" value="PaaX"/>
    <property type="match status" value="1"/>
</dbReference>
<protein>
    <submittedName>
        <fullName evidence="4">Phenylacetic acid degradation operon negative regulatory protein PadR</fullName>
    </submittedName>
</protein>
<dbReference type="InterPro" id="IPR011965">
    <property type="entry name" value="PaaX_trns_reg"/>
</dbReference>
<evidence type="ECO:0000313" key="4">
    <source>
        <dbReference type="EMBL" id="AVR87047.1"/>
    </source>
</evidence>
<feature type="domain" description="Transcriptional repressor PaaX-like central Cas2-like" evidence="3">
    <location>
        <begin position="107"/>
        <end position="176"/>
    </location>
</feature>
<dbReference type="InterPro" id="IPR013225">
    <property type="entry name" value="PaaX_C"/>
</dbReference>
<dbReference type="InterPro" id="IPR036390">
    <property type="entry name" value="WH_DNA-bd_sf"/>
</dbReference>
<evidence type="ECO:0000259" key="1">
    <source>
        <dbReference type="Pfam" id="PF07848"/>
    </source>
</evidence>
<dbReference type="Gene3D" id="3.30.70.2650">
    <property type="match status" value="1"/>
</dbReference>
<organism evidence="4 5">
    <name type="scientific">Thauera aromatica K172</name>
    <dbReference type="NCBI Taxonomy" id="44139"/>
    <lineage>
        <taxon>Bacteria</taxon>
        <taxon>Pseudomonadati</taxon>
        <taxon>Pseudomonadota</taxon>
        <taxon>Betaproteobacteria</taxon>
        <taxon>Rhodocyclales</taxon>
        <taxon>Zoogloeaceae</taxon>
        <taxon>Thauera</taxon>
    </lineage>
</organism>
<dbReference type="GO" id="GO:0006351">
    <property type="term" value="P:DNA-templated transcription"/>
    <property type="evidence" value="ECO:0007669"/>
    <property type="project" value="InterPro"/>
</dbReference>
<dbReference type="OrthoDB" id="2270427at2"/>
<dbReference type="Pfam" id="PF20803">
    <property type="entry name" value="PaaX_M"/>
    <property type="match status" value="1"/>
</dbReference>